<organism evidence="1 2">
    <name type="scientific">Labedaea rhizosphaerae</name>
    <dbReference type="NCBI Taxonomy" id="598644"/>
    <lineage>
        <taxon>Bacteria</taxon>
        <taxon>Bacillati</taxon>
        <taxon>Actinomycetota</taxon>
        <taxon>Actinomycetes</taxon>
        <taxon>Pseudonocardiales</taxon>
        <taxon>Pseudonocardiaceae</taxon>
        <taxon>Labedaea</taxon>
    </lineage>
</organism>
<evidence type="ECO:0000313" key="2">
    <source>
        <dbReference type="Proteomes" id="UP000295444"/>
    </source>
</evidence>
<dbReference type="EMBL" id="SNXZ01000004">
    <property type="protein sequence ID" value="TDP96043.1"/>
    <property type="molecule type" value="Genomic_DNA"/>
</dbReference>
<protein>
    <submittedName>
        <fullName evidence="1">Uncharacterized protein</fullName>
    </submittedName>
</protein>
<proteinExistence type="predicted"/>
<sequence length="100" mass="10442">MPTPATQTLIAWISDIQPSLSPRCEQPCVNDPSVKWSCVNGPGAAAQSAGNTDSFVALGPLDLTDGAAAAFHLPVTPGQPGAVYLVRHLGIRRRPAGVRR</sequence>
<evidence type="ECO:0000313" key="1">
    <source>
        <dbReference type="EMBL" id="TDP96043.1"/>
    </source>
</evidence>
<dbReference type="AlphaFoldDB" id="A0A4R6S9C2"/>
<accession>A0A4R6S9C2</accession>
<gene>
    <name evidence="1" type="ORF">EV186_10423</name>
</gene>
<dbReference type="Proteomes" id="UP000295444">
    <property type="component" value="Unassembled WGS sequence"/>
</dbReference>
<reference evidence="1 2" key="1">
    <citation type="submission" date="2019-03" db="EMBL/GenBank/DDBJ databases">
        <title>Genomic Encyclopedia of Type Strains, Phase IV (KMG-IV): sequencing the most valuable type-strain genomes for metagenomic binning, comparative biology and taxonomic classification.</title>
        <authorList>
            <person name="Goeker M."/>
        </authorList>
    </citation>
    <scope>NUCLEOTIDE SEQUENCE [LARGE SCALE GENOMIC DNA]</scope>
    <source>
        <strain evidence="1 2">DSM 45361</strain>
    </source>
</reference>
<comment type="caution">
    <text evidence="1">The sequence shown here is derived from an EMBL/GenBank/DDBJ whole genome shotgun (WGS) entry which is preliminary data.</text>
</comment>
<name>A0A4R6S9C2_LABRH</name>
<keyword evidence="2" id="KW-1185">Reference proteome</keyword>